<accession>A0A4U8Q442</accession>
<dbReference type="InterPro" id="IPR018060">
    <property type="entry name" value="HTH_AraC"/>
</dbReference>
<dbReference type="AlphaFoldDB" id="A0A4U8Q442"/>
<dbReference type="PRINTS" id="PR00032">
    <property type="entry name" value="HTHARAC"/>
</dbReference>
<dbReference type="InterPro" id="IPR020449">
    <property type="entry name" value="Tscrpt_reg_AraC-type_HTH"/>
</dbReference>
<gene>
    <name evidence="5" type="primary">soxS_8</name>
    <name evidence="5" type="ORF">DSM106044_03525</name>
</gene>
<dbReference type="Gene3D" id="1.10.10.60">
    <property type="entry name" value="Homeodomain-like"/>
    <property type="match status" value="2"/>
</dbReference>
<proteinExistence type="predicted"/>
<feature type="domain" description="HTH araC/xylS-type" evidence="4">
    <location>
        <begin position="301"/>
        <end position="399"/>
    </location>
</feature>
<dbReference type="PANTHER" id="PTHR43280">
    <property type="entry name" value="ARAC-FAMILY TRANSCRIPTIONAL REGULATOR"/>
    <property type="match status" value="1"/>
</dbReference>
<dbReference type="RefSeq" id="WP_027292159.1">
    <property type="nucleotide sequence ID" value="NZ_QGQD01000068.1"/>
</dbReference>
<sequence length="403" mass="45945">MSIIENLKLFQELICCSHNIYYWTYAADLTLLHTSCPKEFAAGNNYSLLSQSAYLLNYAKTGHYPLILDTFLNFLWIADFEWDGNSLTHVHVIGPIFTGKNSYQQVKESLNRHDLSVHIRMDVLRQLEEVPIVPLNLLYQYAIMLHYCITGEKIAIDQLQHITSTDNSKNTDNLSSKSDEHWGIWASEQTFIQMIRDGNLHYKEALNASRTLSSGVKFDSGGPLRNAKNNAIVLLTLCSRAAIEGGLSPAVSYTMQDYYTQRIEDSGSIPEASVLVENIMEEYVQKVRQVRTNANISRAVLSCCDYITMHITEKLTTQFLASRAGYTEYYFSRKFKQEMGSSISKYIHQERIKKAKILLSTTNMSIIDISNELGFSSRSFFSDTFQKVTGETPAGYRRKNMKI</sequence>
<dbReference type="GO" id="GO:0043565">
    <property type="term" value="F:sequence-specific DNA binding"/>
    <property type="evidence" value="ECO:0007669"/>
    <property type="project" value="InterPro"/>
</dbReference>
<evidence type="ECO:0000259" key="4">
    <source>
        <dbReference type="PROSITE" id="PS01124"/>
    </source>
</evidence>
<reference evidence="5 6" key="1">
    <citation type="journal article" date="2019" name="Anaerobe">
        <title>Detection of Robinsoniella peoriensis in multiple bone samples of a trauma patient.</title>
        <authorList>
            <person name="Schrottner P."/>
            <person name="Hartwich K."/>
            <person name="Bunk B."/>
            <person name="Schober I."/>
            <person name="Helbig S."/>
            <person name="Rudolph W.W."/>
            <person name="Gunzer F."/>
        </authorList>
    </citation>
    <scope>NUCLEOTIDE SEQUENCE [LARGE SCALE GENOMIC DNA]</scope>
    <source>
        <strain evidence="5 6">DSM 106044</strain>
    </source>
</reference>
<dbReference type="SMART" id="SM00342">
    <property type="entry name" value="HTH_ARAC"/>
    <property type="match status" value="1"/>
</dbReference>
<keyword evidence="1" id="KW-0805">Transcription regulation</keyword>
<evidence type="ECO:0000313" key="6">
    <source>
        <dbReference type="Proteomes" id="UP000306509"/>
    </source>
</evidence>
<dbReference type="Pfam" id="PF12833">
    <property type="entry name" value="HTH_18"/>
    <property type="match status" value="1"/>
</dbReference>
<keyword evidence="2" id="KW-0238">DNA-binding</keyword>
<evidence type="ECO:0000256" key="1">
    <source>
        <dbReference type="ARBA" id="ARBA00023015"/>
    </source>
</evidence>
<dbReference type="PANTHER" id="PTHR43280:SF28">
    <property type="entry name" value="HTH-TYPE TRANSCRIPTIONAL ACTIVATOR RHAS"/>
    <property type="match status" value="1"/>
</dbReference>
<dbReference type="PROSITE" id="PS01124">
    <property type="entry name" value="HTH_ARAC_FAMILY_2"/>
    <property type="match status" value="1"/>
</dbReference>
<dbReference type="GO" id="GO:0003700">
    <property type="term" value="F:DNA-binding transcription factor activity"/>
    <property type="evidence" value="ECO:0007669"/>
    <property type="project" value="InterPro"/>
</dbReference>
<dbReference type="InterPro" id="IPR018062">
    <property type="entry name" value="HTH_AraC-typ_CS"/>
</dbReference>
<dbReference type="Proteomes" id="UP000306509">
    <property type="component" value="Unassembled WGS sequence"/>
</dbReference>
<dbReference type="PROSITE" id="PS00041">
    <property type="entry name" value="HTH_ARAC_FAMILY_1"/>
    <property type="match status" value="1"/>
</dbReference>
<evidence type="ECO:0000256" key="2">
    <source>
        <dbReference type="ARBA" id="ARBA00023125"/>
    </source>
</evidence>
<dbReference type="STRING" id="180332.GCA_000797495_01578"/>
<evidence type="ECO:0000313" key="5">
    <source>
        <dbReference type="EMBL" id="TLC99574.1"/>
    </source>
</evidence>
<organism evidence="5 6">
    <name type="scientific">Robinsoniella peoriensis</name>
    <dbReference type="NCBI Taxonomy" id="180332"/>
    <lineage>
        <taxon>Bacteria</taxon>
        <taxon>Bacillati</taxon>
        <taxon>Bacillota</taxon>
        <taxon>Clostridia</taxon>
        <taxon>Lachnospirales</taxon>
        <taxon>Lachnospiraceae</taxon>
        <taxon>Robinsoniella</taxon>
    </lineage>
</organism>
<dbReference type="SUPFAM" id="SSF46689">
    <property type="entry name" value="Homeodomain-like"/>
    <property type="match status" value="2"/>
</dbReference>
<name>A0A4U8Q442_9FIRM</name>
<keyword evidence="6" id="KW-1185">Reference proteome</keyword>
<dbReference type="InterPro" id="IPR009057">
    <property type="entry name" value="Homeodomain-like_sf"/>
</dbReference>
<evidence type="ECO:0000256" key="3">
    <source>
        <dbReference type="ARBA" id="ARBA00023163"/>
    </source>
</evidence>
<dbReference type="EMBL" id="QGQD01000068">
    <property type="protein sequence ID" value="TLC99574.1"/>
    <property type="molecule type" value="Genomic_DNA"/>
</dbReference>
<comment type="caution">
    <text evidence="5">The sequence shown here is derived from an EMBL/GenBank/DDBJ whole genome shotgun (WGS) entry which is preliminary data.</text>
</comment>
<keyword evidence="3" id="KW-0804">Transcription</keyword>
<protein>
    <submittedName>
        <fullName evidence="5">Regulatory protein SoxS</fullName>
    </submittedName>
</protein>